<accession>A0AAD2FIR0</accession>
<dbReference type="EMBL" id="CAKOGP040001112">
    <property type="protein sequence ID" value="CAJ1941986.1"/>
    <property type="molecule type" value="Genomic_DNA"/>
</dbReference>
<feature type="domain" description="ARMET C-terminal" evidence="3">
    <location>
        <begin position="155"/>
        <end position="186"/>
    </location>
</feature>
<dbReference type="InterPro" id="IPR036361">
    <property type="entry name" value="SAP_dom_sf"/>
</dbReference>
<feature type="region of interest" description="Disordered" evidence="1">
    <location>
        <begin position="121"/>
        <end position="151"/>
    </location>
</feature>
<name>A0AAD2FIR0_9STRA</name>
<feature type="signal peptide" evidence="2">
    <location>
        <begin position="1"/>
        <end position="17"/>
    </location>
</feature>
<evidence type="ECO:0000256" key="1">
    <source>
        <dbReference type="SAM" id="MobiDB-lite"/>
    </source>
</evidence>
<dbReference type="AlphaFoldDB" id="A0AAD2FIR0"/>
<proteinExistence type="predicted"/>
<protein>
    <recommendedName>
        <fullName evidence="3">ARMET C-terminal domain-containing protein</fullName>
    </recommendedName>
</protein>
<dbReference type="InterPro" id="IPR019345">
    <property type="entry name" value="ARMET_C"/>
</dbReference>
<evidence type="ECO:0000256" key="2">
    <source>
        <dbReference type="SAM" id="SignalP"/>
    </source>
</evidence>
<sequence length="194" mass="21183">MQLAILLLVSLASSVSSLRQLSKPFAIRKQPFELSHLEDSVFRQRPRSLVVPIIVQDIRGGYSDDDDSADINNSESSTAEKSTMKQCRCVLCGQDFLAESQADCEAHMAVCTAFARVHPTDGSTNPNGVYPPGSEPSKEEIPTVEEFEETESAKDIYSMSVKELKKIVTDAGLSHSDCIEKSDLQARAEKALSG</sequence>
<feature type="chain" id="PRO_5042166539" description="ARMET C-terminal domain-containing protein" evidence="2">
    <location>
        <begin position="18"/>
        <end position="194"/>
    </location>
</feature>
<evidence type="ECO:0000259" key="3">
    <source>
        <dbReference type="Pfam" id="PF10208"/>
    </source>
</evidence>
<dbReference type="SUPFAM" id="SSF68906">
    <property type="entry name" value="SAP domain"/>
    <property type="match status" value="1"/>
</dbReference>
<evidence type="ECO:0000313" key="5">
    <source>
        <dbReference type="Proteomes" id="UP001295423"/>
    </source>
</evidence>
<reference evidence="4" key="1">
    <citation type="submission" date="2023-08" db="EMBL/GenBank/DDBJ databases">
        <authorList>
            <person name="Audoor S."/>
            <person name="Bilcke G."/>
        </authorList>
    </citation>
    <scope>NUCLEOTIDE SEQUENCE</scope>
</reference>
<dbReference type="Gene3D" id="1.10.720.30">
    <property type="entry name" value="SAP domain"/>
    <property type="match status" value="1"/>
</dbReference>
<dbReference type="Pfam" id="PF10208">
    <property type="entry name" value="ARMET_C"/>
    <property type="match status" value="1"/>
</dbReference>
<keyword evidence="2" id="KW-0732">Signal</keyword>
<comment type="caution">
    <text evidence="4">The sequence shown here is derived from an EMBL/GenBank/DDBJ whole genome shotgun (WGS) entry which is preliminary data.</text>
</comment>
<dbReference type="Proteomes" id="UP001295423">
    <property type="component" value="Unassembled WGS sequence"/>
</dbReference>
<evidence type="ECO:0000313" key="4">
    <source>
        <dbReference type="EMBL" id="CAJ1941986.1"/>
    </source>
</evidence>
<organism evidence="4 5">
    <name type="scientific">Cylindrotheca closterium</name>
    <dbReference type="NCBI Taxonomy" id="2856"/>
    <lineage>
        <taxon>Eukaryota</taxon>
        <taxon>Sar</taxon>
        <taxon>Stramenopiles</taxon>
        <taxon>Ochrophyta</taxon>
        <taxon>Bacillariophyta</taxon>
        <taxon>Bacillariophyceae</taxon>
        <taxon>Bacillariophycidae</taxon>
        <taxon>Bacillariales</taxon>
        <taxon>Bacillariaceae</taxon>
        <taxon>Cylindrotheca</taxon>
    </lineage>
</organism>
<gene>
    <name evidence="4" type="ORF">CYCCA115_LOCUS7721</name>
</gene>
<keyword evidence="5" id="KW-1185">Reference proteome</keyword>